<dbReference type="PANTHER" id="PTHR22765">
    <property type="entry name" value="RING FINGER AND PROTEASE ASSOCIATED DOMAIN-CONTAINING"/>
    <property type="match status" value="1"/>
</dbReference>
<dbReference type="CDD" id="cd16454">
    <property type="entry name" value="RING-H2_PA-TM-RING"/>
    <property type="match status" value="1"/>
</dbReference>
<evidence type="ECO:0000313" key="6">
    <source>
        <dbReference type="Proteomes" id="UP000799772"/>
    </source>
</evidence>
<feature type="compositionally biased region" description="Low complexity" evidence="2">
    <location>
        <begin position="528"/>
        <end position="547"/>
    </location>
</feature>
<dbReference type="AlphaFoldDB" id="A0A9P4MBZ1"/>
<organism evidence="5 6">
    <name type="scientific">Rhizodiscina lignyota</name>
    <dbReference type="NCBI Taxonomy" id="1504668"/>
    <lineage>
        <taxon>Eukaryota</taxon>
        <taxon>Fungi</taxon>
        <taxon>Dikarya</taxon>
        <taxon>Ascomycota</taxon>
        <taxon>Pezizomycotina</taxon>
        <taxon>Dothideomycetes</taxon>
        <taxon>Pleosporomycetidae</taxon>
        <taxon>Aulographales</taxon>
        <taxon>Rhizodiscinaceae</taxon>
        <taxon>Rhizodiscina</taxon>
    </lineage>
</organism>
<evidence type="ECO:0000256" key="3">
    <source>
        <dbReference type="SAM" id="Phobius"/>
    </source>
</evidence>
<evidence type="ECO:0000259" key="4">
    <source>
        <dbReference type="PROSITE" id="PS50089"/>
    </source>
</evidence>
<dbReference type="Proteomes" id="UP000799772">
    <property type="component" value="Unassembled WGS sequence"/>
</dbReference>
<feature type="domain" description="RING-type" evidence="4">
    <location>
        <begin position="358"/>
        <end position="404"/>
    </location>
</feature>
<keyword evidence="6" id="KW-1185">Reference proteome</keyword>
<dbReference type="GO" id="GO:0061630">
    <property type="term" value="F:ubiquitin protein ligase activity"/>
    <property type="evidence" value="ECO:0007669"/>
    <property type="project" value="TreeGrafter"/>
</dbReference>
<dbReference type="GO" id="GO:0008270">
    <property type="term" value="F:zinc ion binding"/>
    <property type="evidence" value="ECO:0007669"/>
    <property type="project" value="UniProtKB-KW"/>
</dbReference>
<dbReference type="InterPro" id="IPR051826">
    <property type="entry name" value="E3_ubiquitin-ligase_domain"/>
</dbReference>
<keyword evidence="1" id="KW-0863">Zinc-finger</keyword>
<keyword evidence="3" id="KW-1133">Transmembrane helix</keyword>
<dbReference type="Pfam" id="PF13639">
    <property type="entry name" value="zf-RING_2"/>
    <property type="match status" value="1"/>
</dbReference>
<keyword evidence="1" id="KW-0479">Metal-binding</keyword>
<dbReference type="InterPro" id="IPR001841">
    <property type="entry name" value="Znf_RING"/>
</dbReference>
<feature type="region of interest" description="Disordered" evidence="2">
    <location>
        <begin position="513"/>
        <end position="601"/>
    </location>
</feature>
<feature type="region of interest" description="Disordered" evidence="2">
    <location>
        <begin position="140"/>
        <end position="163"/>
    </location>
</feature>
<gene>
    <name evidence="5" type="ORF">NA57DRAFT_73792</name>
</gene>
<sequence>MSAESIELVTLAIQNPEFFDTSQDRWTELPANVSFQYDLEDSIRTLSTTGAPSNDDISGLLYVPTLNTQQQVACLQASNSSWIPHNATHRADLPVNYELIALVPWLNKNCTLAFLEAASADLLAAMLFYIPPPSSNVSSIASTLNSSRDGGGNGTETPPLDSDPVWDLGDGGSWKSKYNFPVYAVPSSLGVLWMQQLAAYSGNMTQVPEGKELGDLGLVGPTDYVRLMADISTGGGSHIPSLWVFLLIVLALLIVIIAFTSGLMHFVARQRRSILRRRIANGEIDLEALGIKRLMVPREVLDEMPLYPYNIAQASAPATLATHNRSNSEAAKTTANISVSVLSAPRASRQQTELQTTCAICLDDFTESQPSPSMVRELPCGHIFHAECVDPFLTTHSSLCPLCKKSSLPVGYVPKTITNTMVRRERQVRRLRGRGIRVRNGGSEDIVRASVLNGHGREERSLVERVVDGGLHVPVPPRIRTALSNGRRVFSAPAGTTQRTAVGGAREMQEIHPTAATAESPAPVTGETTGVGPAAVAPPSQPPTTTTEEADIEPTEQDVREGPSAARPLTLEPVASGAEPSRRVEKTWWKGVAGRIFPRSG</sequence>
<dbReference type="GO" id="GO:0005737">
    <property type="term" value="C:cytoplasm"/>
    <property type="evidence" value="ECO:0007669"/>
    <property type="project" value="TreeGrafter"/>
</dbReference>
<keyword evidence="3" id="KW-0812">Transmembrane</keyword>
<feature type="transmembrane region" description="Helical" evidence="3">
    <location>
        <begin position="242"/>
        <end position="268"/>
    </location>
</feature>
<dbReference type="InterPro" id="IPR013083">
    <property type="entry name" value="Znf_RING/FYVE/PHD"/>
</dbReference>
<evidence type="ECO:0000256" key="1">
    <source>
        <dbReference type="PROSITE-ProRule" id="PRU00175"/>
    </source>
</evidence>
<dbReference type="GO" id="GO:0006511">
    <property type="term" value="P:ubiquitin-dependent protein catabolic process"/>
    <property type="evidence" value="ECO:0007669"/>
    <property type="project" value="TreeGrafter"/>
</dbReference>
<protein>
    <recommendedName>
        <fullName evidence="4">RING-type domain-containing protein</fullName>
    </recommendedName>
</protein>
<reference evidence="5" key="1">
    <citation type="journal article" date="2020" name="Stud. Mycol.">
        <title>101 Dothideomycetes genomes: a test case for predicting lifestyles and emergence of pathogens.</title>
        <authorList>
            <person name="Haridas S."/>
            <person name="Albert R."/>
            <person name="Binder M."/>
            <person name="Bloem J."/>
            <person name="Labutti K."/>
            <person name="Salamov A."/>
            <person name="Andreopoulos B."/>
            <person name="Baker S."/>
            <person name="Barry K."/>
            <person name="Bills G."/>
            <person name="Bluhm B."/>
            <person name="Cannon C."/>
            <person name="Castanera R."/>
            <person name="Culley D."/>
            <person name="Daum C."/>
            <person name="Ezra D."/>
            <person name="Gonzalez J."/>
            <person name="Henrissat B."/>
            <person name="Kuo A."/>
            <person name="Liang C."/>
            <person name="Lipzen A."/>
            <person name="Lutzoni F."/>
            <person name="Magnuson J."/>
            <person name="Mondo S."/>
            <person name="Nolan M."/>
            <person name="Ohm R."/>
            <person name="Pangilinan J."/>
            <person name="Park H.-J."/>
            <person name="Ramirez L."/>
            <person name="Alfaro M."/>
            <person name="Sun H."/>
            <person name="Tritt A."/>
            <person name="Yoshinaga Y."/>
            <person name="Zwiers L.-H."/>
            <person name="Turgeon B."/>
            <person name="Goodwin S."/>
            <person name="Spatafora J."/>
            <person name="Crous P."/>
            <person name="Grigoriev I."/>
        </authorList>
    </citation>
    <scope>NUCLEOTIDE SEQUENCE</scope>
    <source>
        <strain evidence="5">CBS 133067</strain>
    </source>
</reference>
<evidence type="ECO:0000313" key="5">
    <source>
        <dbReference type="EMBL" id="KAF2100179.1"/>
    </source>
</evidence>
<dbReference type="SMART" id="SM00184">
    <property type="entry name" value="RING"/>
    <property type="match status" value="1"/>
</dbReference>
<dbReference type="SUPFAM" id="SSF57850">
    <property type="entry name" value="RING/U-box"/>
    <property type="match status" value="1"/>
</dbReference>
<dbReference type="PANTHER" id="PTHR22765:SF413">
    <property type="entry name" value="FINGER DOMAIN PROTEIN, PUTATIVE (AFU_ORTHOLOGUE AFUA_1G04600)-RELATED"/>
    <property type="match status" value="1"/>
</dbReference>
<keyword evidence="3" id="KW-0472">Membrane</keyword>
<dbReference type="PROSITE" id="PS50089">
    <property type="entry name" value="ZF_RING_2"/>
    <property type="match status" value="1"/>
</dbReference>
<evidence type="ECO:0000256" key="2">
    <source>
        <dbReference type="SAM" id="MobiDB-lite"/>
    </source>
</evidence>
<keyword evidence="1" id="KW-0862">Zinc</keyword>
<dbReference type="EMBL" id="ML978124">
    <property type="protein sequence ID" value="KAF2100179.1"/>
    <property type="molecule type" value="Genomic_DNA"/>
</dbReference>
<dbReference type="OrthoDB" id="21204at2759"/>
<proteinExistence type="predicted"/>
<accession>A0A9P4MBZ1</accession>
<comment type="caution">
    <text evidence="5">The sequence shown here is derived from an EMBL/GenBank/DDBJ whole genome shotgun (WGS) entry which is preliminary data.</text>
</comment>
<name>A0A9P4MBZ1_9PEZI</name>
<dbReference type="Gene3D" id="3.30.40.10">
    <property type="entry name" value="Zinc/RING finger domain, C3HC4 (zinc finger)"/>
    <property type="match status" value="1"/>
</dbReference>